<keyword evidence="2" id="KW-1185">Reference proteome</keyword>
<proteinExistence type="predicted"/>
<organism evidence="1 2">
    <name type="scientific">Solanum commersonii</name>
    <name type="common">Commerson's wild potato</name>
    <name type="synonym">Commerson's nightshade</name>
    <dbReference type="NCBI Taxonomy" id="4109"/>
    <lineage>
        <taxon>Eukaryota</taxon>
        <taxon>Viridiplantae</taxon>
        <taxon>Streptophyta</taxon>
        <taxon>Embryophyta</taxon>
        <taxon>Tracheophyta</taxon>
        <taxon>Spermatophyta</taxon>
        <taxon>Magnoliopsida</taxon>
        <taxon>eudicotyledons</taxon>
        <taxon>Gunneridae</taxon>
        <taxon>Pentapetalae</taxon>
        <taxon>asterids</taxon>
        <taxon>lamiids</taxon>
        <taxon>Solanales</taxon>
        <taxon>Solanaceae</taxon>
        <taxon>Solanoideae</taxon>
        <taxon>Solaneae</taxon>
        <taxon>Solanum</taxon>
    </lineage>
</organism>
<gene>
    <name evidence="1" type="ORF">H5410_041665</name>
</gene>
<dbReference type="EMBL" id="JACXVP010000008">
    <property type="protein sequence ID" value="KAG5591151.1"/>
    <property type="molecule type" value="Genomic_DNA"/>
</dbReference>
<dbReference type="Proteomes" id="UP000824120">
    <property type="component" value="Chromosome 8"/>
</dbReference>
<evidence type="ECO:0000313" key="1">
    <source>
        <dbReference type="EMBL" id="KAG5591151.1"/>
    </source>
</evidence>
<comment type="caution">
    <text evidence="1">The sequence shown here is derived from an EMBL/GenBank/DDBJ whole genome shotgun (WGS) entry which is preliminary data.</text>
</comment>
<sequence length="77" mass="8277">MSPNDLTTSPSSVSSLFHACLQHLHVLDHWASSHTGTKGVVCPFSKSSKVLGDAHASASLFFSAFLFLFAPKCPCFH</sequence>
<dbReference type="AlphaFoldDB" id="A0A9J5XU83"/>
<evidence type="ECO:0000313" key="2">
    <source>
        <dbReference type="Proteomes" id="UP000824120"/>
    </source>
</evidence>
<protein>
    <submittedName>
        <fullName evidence="1">Uncharacterized protein</fullName>
    </submittedName>
</protein>
<accession>A0A9J5XU83</accession>
<reference evidence="1 2" key="1">
    <citation type="submission" date="2020-09" db="EMBL/GenBank/DDBJ databases">
        <title>De no assembly of potato wild relative species, Solanum commersonii.</title>
        <authorList>
            <person name="Cho K."/>
        </authorList>
    </citation>
    <scope>NUCLEOTIDE SEQUENCE [LARGE SCALE GENOMIC DNA]</scope>
    <source>
        <strain evidence="1">LZ3.2</strain>
        <tissue evidence="1">Leaf</tissue>
    </source>
</reference>
<name>A0A9J5XU83_SOLCO</name>